<dbReference type="SUPFAM" id="SSF49464">
    <property type="entry name" value="Carboxypeptidase regulatory domain-like"/>
    <property type="match status" value="1"/>
</dbReference>
<evidence type="ECO:0000259" key="8">
    <source>
        <dbReference type="Pfam" id="PF07715"/>
    </source>
</evidence>
<evidence type="ECO:0000256" key="6">
    <source>
        <dbReference type="ARBA" id="ARBA00023237"/>
    </source>
</evidence>
<evidence type="ECO:0000256" key="7">
    <source>
        <dbReference type="PROSITE-ProRule" id="PRU01360"/>
    </source>
</evidence>
<dbReference type="InterPro" id="IPR039426">
    <property type="entry name" value="TonB-dep_rcpt-like"/>
</dbReference>
<dbReference type="Pfam" id="PF07715">
    <property type="entry name" value="Plug"/>
    <property type="match status" value="1"/>
</dbReference>
<dbReference type="InterPro" id="IPR037066">
    <property type="entry name" value="Plug_dom_sf"/>
</dbReference>
<comment type="similarity">
    <text evidence="7">Belongs to the TonB-dependent receptor family.</text>
</comment>
<dbReference type="SUPFAM" id="SSF56935">
    <property type="entry name" value="Porins"/>
    <property type="match status" value="1"/>
</dbReference>
<dbReference type="InterPro" id="IPR012910">
    <property type="entry name" value="Plug_dom"/>
</dbReference>
<dbReference type="InterPro" id="IPR023997">
    <property type="entry name" value="TonB-dep_OMP_SusC/RagA_CS"/>
</dbReference>
<dbReference type="Proteomes" id="UP000306808">
    <property type="component" value="Unassembled WGS sequence"/>
</dbReference>
<dbReference type="Gene3D" id="2.60.40.1120">
    <property type="entry name" value="Carboxypeptidase-like, regulatory domain"/>
    <property type="match status" value="1"/>
</dbReference>
<dbReference type="Gene3D" id="2.170.130.10">
    <property type="entry name" value="TonB-dependent receptor, plug domain"/>
    <property type="match status" value="1"/>
</dbReference>
<keyword evidence="6 7" id="KW-0998">Cell outer membrane</keyword>
<accession>A0A4U0P6J0</accession>
<evidence type="ECO:0000313" key="10">
    <source>
        <dbReference type="Proteomes" id="UP000306808"/>
    </source>
</evidence>
<keyword evidence="5 7" id="KW-0472">Membrane</keyword>
<evidence type="ECO:0000313" key="9">
    <source>
        <dbReference type="EMBL" id="TJZ63043.1"/>
    </source>
</evidence>
<dbReference type="AlphaFoldDB" id="A0A4U0P6J0"/>
<dbReference type="RefSeq" id="WP_136899511.1">
    <property type="nucleotide sequence ID" value="NZ_SUME01000001.1"/>
</dbReference>
<organism evidence="9 10">
    <name type="scientific">Sphingobacterium olei</name>
    <dbReference type="NCBI Taxonomy" id="2571155"/>
    <lineage>
        <taxon>Bacteria</taxon>
        <taxon>Pseudomonadati</taxon>
        <taxon>Bacteroidota</taxon>
        <taxon>Sphingobacteriia</taxon>
        <taxon>Sphingobacteriales</taxon>
        <taxon>Sphingobacteriaceae</taxon>
        <taxon>Sphingobacterium</taxon>
    </lineage>
</organism>
<comment type="subcellular location">
    <subcellularLocation>
        <location evidence="1 7">Cell outer membrane</location>
        <topology evidence="1 7">Multi-pass membrane protein</topology>
    </subcellularLocation>
</comment>
<dbReference type="GO" id="GO:0009279">
    <property type="term" value="C:cell outer membrane"/>
    <property type="evidence" value="ECO:0007669"/>
    <property type="project" value="UniProtKB-SubCell"/>
</dbReference>
<name>A0A4U0P6J0_9SPHI</name>
<comment type="caution">
    <text evidence="9">The sequence shown here is derived from an EMBL/GenBank/DDBJ whole genome shotgun (WGS) entry which is preliminary data.</text>
</comment>
<dbReference type="Pfam" id="PF13715">
    <property type="entry name" value="CarbopepD_reg_2"/>
    <property type="match status" value="1"/>
</dbReference>
<proteinExistence type="inferred from homology"/>
<dbReference type="OrthoDB" id="1094723at2"/>
<reference evidence="9 10" key="1">
    <citation type="submission" date="2019-04" db="EMBL/GenBank/DDBJ databases">
        <title>Sphingobacterium olei sp. nov., isolated from oil-contaminated soil.</title>
        <authorList>
            <person name="Liu B."/>
        </authorList>
    </citation>
    <scope>NUCLEOTIDE SEQUENCE [LARGE SCALE GENOMIC DNA]</scope>
    <source>
        <strain evidence="9 10">HAL-9</strain>
    </source>
</reference>
<evidence type="ECO:0000256" key="3">
    <source>
        <dbReference type="ARBA" id="ARBA00022452"/>
    </source>
</evidence>
<dbReference type="PROSITE" id="PS52016">
    <property type="entry name" value="TONB_DEPENDENT_REC_3"/>
    <property type="match status" value="1"/>
</dbReference>
<dbReference type="NCBIfam" id="TIGR04057">
    <property type="entry name" value="SusC_RagA_signa"/>
    <property type="match status" value="1"/>
</dbReference>
<keyword evidence="2 7" id="KW-0813">Transport</keyword>
<evidence type="ECO:0000256" key="2">
    <source>
        <dbReference type="ARBA" id="ARBA00022448"/>
    </source>
</evidence>
<evidence type="ECO:0000256" key="4">
    <source>
        <dbReference type="ARBA" id="ARBA00022692"/>
    </source>
</evidence>
<dbReference type="InterPro" id="IPR008969">
    <property type="entry name" value="CarboxyPept-like_regulatory"/>
</dbReference>
<dbReference type="NCBIfam" id="TIGR04056">
    <property type="entry name" value="OMP_RagA_SusC"/>
    <property type="match status" value="1"/>
</dbReference>
<dbReference type="InterPro" id="IPR036942">
    <property type="entry name" value="Beta-barrel_TonB_sf"/>
</dbReference>
<gene>
    <name evidence="9" type="ORF">FAZ15_01735</name>
</gene>
<dbReference type="EMBL" id="SUME01000001">
    <property type="protein sequence ID" value="TJZ63043.1"/>
    <property type="molecule type" value="Genomic_DNA"/>
</dbReference>
<evidence type="ECO:0000256" key="1">
    <source>
        <dbReference type="ARBA" id="ARBA00004571"/>
    </source>
</evidence>
<keyword evidence="3 7" id="KW-1134">Transmembrane beta strand</keyword>
<protein>
    <submittedName>
        <fullName evidence="9">SusC/RagA family TonB-linked outer membrane protein</fullName>
    </submittedName>
</protein>
<feature type="domain" description="TonB-dependent receptor plug" evidence="8">
    <location>
        <begin position="136"/>
        <end position="254"/>
    </location>
</feature>
<dbReference type="InterPro" id="IPR023996">
    <property type="entry name" value="TonB-dep_OMP_SusC/RagA"/>
</dbReference>
<dbReference type="Gene3D" id="2.40.170.20">
    <property type="entry name" value="TonB-dependent receptor, beta-barrel domain"/>
    <property type="match status" value="1"/>
</dbReference>
<evidence type="ECO:0000256" key="5">
    <source>
        <dbReference type="ARBA" id="ARBA00023136"/>
    </source>
</evidence>
<sequence length="1032" mass="115978">MNKKLKRRIRWSVFTFAFLGLLGAPTILFSQVQMTPIKAIPKVLGKVIDKNKSPISGAIISVKGNPKIATTSNNTGEFLLSPEKEGETLLITILGYKAQEITLTNDTKLPLIVTLEESADQIEEVVVTGYGNRQKSTFTGNASTFNKEDLERVGNRNVLQSLQNLDPSFILAENLNLGSNPNGLPDILLRGKSALDDVRGDYAGNPNQPLFLIDGFEASLQRVYDLDMNRIASVTILKDAAAKAIYGAKAANGVVVIETIVPAEGAMRVSYNGNFNVEAPDLSSYNLTNASEKLEIERIAGRYTSANPVTQQFLNEQYNALLKNVVEGVDTYWLSQPLRTGIASKHTLFLEGGNPALRYGIDFTHNKVAGVMKGSDRTNNSGSINLSYRNGKILFRNILNVTFNRADNSPYGMFSEYSVLNPYFKPHDDNGNVTKLLGTFQTTPRSTMSYFFNPLYNAELGTKDFSKYTEVTENFYTEYQHSPNLRFTARVGYTYNGNTAERFLPGDHTNFATWGGEDFYRRGSYRITDGESSTLSSDVFVNWTKKWKKHIVFANGGANLAAFLTQSHGMSAEGFLNNRVDFISFARQYTQGTVPFGSETIQREIGLIGFANYSYDDRFLVDISIRRNASSVFGSDSRWGTFWSAGLGWNLHNEPFFRNQEFIDLLRIRGSIGSTGSQNFNPYQAMATYNFFNSSTYDNISGAYLYSLANDNLKWQQTVDQNVGIDIRLFKRWNMQFNYFVNNTNNLLIDFTLPPSTGFYSYKENIGSLQNRGFEATTSYLAYSNPEQQSFLSFTAAFMGNQNKITKIADALRQLNEEQDNSNANLNAPKTRYEEGQSTSTIWAVPSLGIDPITGQELFQKKDGSTTYVWSADDQIAVGVSDPTLRGNFGVNMEYKGWGLNATMRYILGADYYNATLVNRIENVNIANNVDKRVFENTWQQPGDVVPFKRISPTPTTTRPTDRFLQQKNELTLSSVNVYYDFKWKNLKKYHLQNLKCGVYVNEAFVFSNITIERGLDYPFARTFSFSLQTTF</sequence>
<keyword evidence="10" id="KW-1185">Reference proteome</keyword>
<keyword evidence="4 7" id="KW-0812">Transmembrane</keyword>